<dbReference type="AlphaFoldDB" id="A0AAP2E5M9"/>
<gene>
    <name evidence="1" type="ORF">KK062_29205</name>
</gene>
<evidence type="ECO:0000313" key="2">
    <source>
        <dbReference type="Proteomes" id="UP001319080"/>
    </source>
</evidence>
<comment type="caution">
    <text evidence="1">The sequence shown here is derived from an EMBL/GenBank/DDBJ whole genome shotgun (WGS) entry which is preliminary data.</text>
</comment>
<dbReference type="RefSeq" id="WP_254087922.1">
    <property type="nucleotide sequence ID" value="NZ_JAHESE010000062.1"/>
</dbReference>
<reference evidence="1 2" key="1">
    <citation type="submission" date="2021-05" db="EMBL/GenBank/DDBJ databases">
        <title>A Polyphasic approach of four new species of the genus Ohtaekwangia: Ohtaekwangia histidinii sp. nov., Ohtaekwangia cretensis sp. nov., Ohtaekwangia indiensis sp. nov., Ohtaekwangia reichenbachii sp. nov. from diverse environment.</title>
        <authorList>
            <person name="Octaviana S."/>
        </authorList>
    </citation>
    <scope>NUCLEOTIDE SEQUENCE [LARGE SCALE GENOMIC DNA]</scope>
    <source>
        <strain evidence="1 2">PWU5</strain>
    </source>
</reference>
<keyword evidence="2" id="KW-1185">Reference proteome</keyword>
<dbReference type="Proteomes" id="UP001319080">
    <property type="component" value="Unassembled WGS sequence"/>
</dbReference>
<organism evidence="1 2">
    <name type="scientific">Dawidia cretensis</name>
    <dbReference type="NCBI Taxonomy" id="2782350"/>
    <lineage>
        <taxon>Bacteria</taxon>
        <taxon>Pseudomonadati</taxon>
        <taxon>Bacteroidota</taxon>
        <taxon>Cytophagia</taxon>
        <taxon>Cytophagales</taxon>
        <taxon>Chryseotaleaceae</taxon>
        <taxon>Dawidia</taxon>
    </lineage>
</organism>
<sequence>MEHLTVLSGVEMSSDGKSAIVEYTTHLKNPIPFTELMPRKITKNTTSDIAGFELYDDGWRLSR</sequence>
<accession>A0AAP2E5M9</accession>
<evidence type="ECO:0000313" key="1">
    <source>
        <dbReference type="EMBL" id="MBT1712357.1"/>
    </source>
</evidence>
<protein>
    <submittedName>
        <fullName evidence="1">Uncharacterized protein</fullName>
    </submittedName>
</protein>
<name>A0AAP2E5M9_9BACT</name>
<dbReference type="EMBL" id="JAHESE010000062">
    <property type="protein sequence ID" value="MBT1712357.1"/>
    <property type="molecule type" value="Genomic_DNA"/>
</dbReference>
<proteinExistence type="predicted"/>